<proteinExistence type="inferred from homology"/>
<evidence type="ECO:0000313" key="14">
    <source>
        <dbReference type="Proteomes" id="UP000799779"/>
    </source>
</evidence>
<keyword evidence="7" id="KW-0274">FAD</keyword>
<evidence type="ECO:0000256" key="7">
    <source>
        <dbReference type="ARBA" id="ARBA00022827"/>
    </source>
</evidence>
<dbReference type="InterPro" id="IPR036188">
    <property type="entry name" value="FAD/NAD-bd_sf"/>
</dbReference>
<comment type="catalytic activity">
    <reaction evidence="10">
        <text>L-ornithine + NADPH + O2 = N(5)-hydroxy-L-ornithine + NADP(+) + H2O</text>
        <dbReference type="Rhea" id="RHEA:41508"/>
        <dbReference type="ChEBI" id="CHEBI:15377"/>
        <dbReference type="ChEBI" id="CHEBI:15379"/>
        <dbReference type="ChEBI" id="CHEBI:46911"/>
        <dbReference type="ChEBI" id="CHEBI:57783"/>
        <dbReference type="ChEBI" id="CHEBI:58349"/>
        <dbReference type="ChEBI" id="CHEBI:78275"/>
        <dbReference type="EC" id="1.14.13.196"/>
    </reaction>
</comment>
<dbReference type="Gene3D" id="3.50.50.60">
    <property type="entry name" value="FAD/NAD(P)-binding domain"/>
    <property type="match status" value="2"/>
</dbReference>
<evidence type="ECO:0000256" key="1">
    <source>
        <dbReference type="ARBA" id="ARBA00001974"/>
    </source>
</evidence>
<dbReference type="EMBL" id="ML977610">
    <property type="protein sequence ID" value="KAF1997751.1"/>
    <property type="molecule type" value="Genomic_DNA"/>
</dbReference>
<reference evidence="13" key="1">
    <citation type="journal article" date="2020" name="Stud. Mycol.">
        <title>101 Dothideomycetes genomes: a test case for predicting lifestyles and emergence of pathogens.</title>
        <authorList>
            <person name="Haridas S."/>
            <person name="Albert R."/>
            <person name="Binder M."/>
            <person name="Bloem J."/>
            <person name="Labutti K."/>
            <person name="Salamov A."/>
            <person name="Andreopoulos B."/>
            <person name="Baker S."/>
            <person name="Barry K."/>
            <person name="Bills G."/>
            <person name="Bluhm B."/>
            <person name="Cannon C."/>
            <person name="Castanera R."/>
            <person name="Culley D."/>
            <person name="Daum C."/>
            <person name="Ezra D."/>
            <person name="Gonzalez J."/>
            <person name="Henrissat B."/>
            <person name="Kuo A."/>
            <person name="Liang C."/>
            <person name="Lipzen A."/>
            <person name="Lutzoni F."/>
            <person name="Magnuson J."/>
            <person name="Mondo S."/>
            <person name="Nolan M."/>
            <person name="Ohm R."/>
            <person name="Pangilinan J."/>
            <person name="Park H.-J."/>
            <person name="Ramirez L."/>
            <person name="Alfaro M."/>
            <person name="Sun H."/>
            <person name="Tritt A."/>
            <person name="Yoshinaga Y."/>
            <person name="Zwiers L.-H."/>
            <person name="Turgeon B."/>
            <person name="Goodwin S."/>
            <person name="Spatafora J."/>
            <person name="Crous P."/>
            <person name="Grigoriev I."/>
        </authorList>
    </citation>
    <scope>NUCLEOTIDE SEQUENCE</scope>
    <source>
        <strain evidence="13">CBS 123094</strain>
    </source>
</reference>
<comment type="catalytic activity">
    <reaction evidence="11">
        <text>L-ornithine + NADH + O2 = N(5)-hydroxy-L-ornithine + NAD(+) + H2O</text>
        <dbReference type="Rhea" id="RHEA:41512"/>
        <dbReference type="ChEBI" id="CHEBI:15377"/>
        <dbReference type="ChEBI" id="CHEBI:15379"/>
        <dbReference type="ChEBI" id="CHEBI:46911"/>
        <dbReference type="ChEBI" id="CHEBI:57540"/>
        <dbReference type="ChEBI" id="CHEBI:57945"/>
        <dbReference type="ChEBI" id="CHEBI:78275"/>
        <dbReference type="EC" id="1.14.13.196"/>
    </reaction>
</comment>
<evidence type="ECO:0000256" key="5">
    <source>
        <dbReference type="ARBA" id="ARBA00012881"/>
    </source>
</evidence>
<keyword evidence="8" id="KW-0521">NADP</keyword>
<evidence type="ECO:0000313" key="13">
    <source>
        <dbReference type="EMBL" id="KAF1997751.1"/>
    </source>
</evidence>
<sequence length="676" mass="75926">MSAVPNLPQDSILPIETSSDAIPPSQIANGALPLPPPPPSSSWEIPRSFSLLDRPADYARKLRVIVVGAGYSGIYCGIRIPERLRNVELVIYEKNKGVGGAWWENRYLGCACDVPSHSYQFSFEPNTHWSSLYAPAKEIQGYLEGVMKKYSVDRFVRLDHQVTKCRWDEKMGKWCVSVKNLQTGEMAEDTADVVISARGNLNTPKWPDIEGLESFGGEKMHSATWNERYDYSNKRIGVIGSGSSSIQIVPSLQRLPGTNVTTFVRSRTWISPSFGSQLWHQHSFDGFNIPLATREKFTSDPEYYHKFRLMVEEDGSAAHPVTVKGTEMQQGAAEVFKQHMKERLKDAPHIFNALLPSFSPGCRRLTPGPGYLEALTQPNVSFITSPITHISSSAVHTEDGQAHEIDTLVCATGFHTSTAPPFPIIGSNNLSLAQKWENRPSTYLSHSTSSFSNFFTMLGPNAAIGSGSLTMMIESIGDYIIRAIRKIQKDNIQSMSVKKEREEDFLEYVDRYFEGTVFGEECASWYKKEIGVVVEGEERRKNVVTGLWPGSTLHCLEVMRSPRWEDYEYRYIGEESDGEEEEEEDEQGLIAARSDSVVEVVQTEGGNMKRKQGVGGGDSKGKRKRVNRLAWLGNGWTRNGLDGKDLAFYLYPEFQDNPVAPRPEEKERLKIRPFSY</sequence>
<keyword evidence="14" id="KW-1185">Reference proteome</keyword>
<gene>
    <name evidence="13" type="ORF">P154DRAFT_578668</name>
</gene>
<evidence type="ECO:0000256" key="10">
    <source>
        <dbReference type="ARBA" id="ARBA00047598"/>
    </source>
</evidence>
<dbReference type="AlphaFoldDB" id="A0A6A5WC87"/>
<organism evidence="13 14">
    <name type="scientific">Amniculicola lignicola CBS 123094</name>
    <dbReference type="NCBI Taxonomy" id="1392246"/>
    <lineage>
        <taxon>Eukaryota</taxon>
        <taxon>Fungi</taxon>
        <taxon>Dikarya</taxon>
        <taxon>Ascomycota</taxon>
        <taxon>Pezizomycotina</taxon>
        <taxon>Dothideomycetes</taxon>
        <taxon>Pleosporomycetidae</taxon>
        <taxon>Pleosporales</taxon>
        <taxon>Amniculicolaceae</taxon>
        <taxon>Amniculicola</taxon>
    </lineage>
</organism>
<comment type="similarity">
    <text evidence="3">Belongs to the lysine N(6)-hydroxylase/L-ornithine N(5)-oxygenase family.</text>
</comment>
<dbReference type="Pfam" id="PF13434">
    <property type="entry name" value="Lys_Orn_oxgnase"/>
    <property type="match status" value="1"/>
</dbReference>
<feature type="region of interest" description="Disordered" evidence="12">
    <location>
        <begin position="603"/>
        <end position="622"/>
    </location>
</feature>
<name>A0A6A5WC87_9PLEO</name>
<accession>A0A6A5WC87</accession>
<comment type="similarity">
    <text evidence="4">Belongs to the FAD-binding monooxygenase family.</text>
</comment>
<evidence type="ECO:0000256" key="4">
    <source>
        <dbReference type="ARBA" id="ARBA00010139"/>
    </source>
</evidence>
<dbReference type="GO" id="GO:0016491">
    <property type="term" value="F:oxidoreductase activity"/>
    <property type="evidence" value="ECO:0007669"/>
    <property type="project" value="InterPro"/>
</dbReference>
<evidence type="ECO:0000256" key="11">
    <source>
        <dbReference type="ARBA" id="ARBA00049248"/>
    </source>
</evidence>
<dbReference type="InterPro" id="IPR025700">
    <property type="entry name" value="Lys/Orn_oxygenase"/>
</dbReference>
<dbReference type="SUPFAM" id="SSF51905">
    <property type="entry name" value="FAD/NAD(P)-binding domain"/>
    <property type="match status" value="3"/>
</dbReference>
<keyword evidence="9" id="KW-0560">Oxidoreductase</keyword>
<dbReference type="OrthoDB" id="74360at2759"/>
<protein>
    <recommendedName>
        <fullName evidence="5">L-ornithine N(5)-monooxygenase [NAD(P)H]</fullName>
        <ecNumber evidence="5">1.14.13.196</ecNumber>
    </recommendedName>
</protein>
<comment type="cofactor">
    <cofactor evidence="1">
        <name>FAD</name>
        <dbReference type="ChEBI" id="CHEBI:57692"/>
    </cofactor>
</comment>
<dbReference type="EC" id="1.14.13.196" evidence="5"/>
<evidence type="ECO:0000256" key="2">
    <source>
        <dbReference type="ARBA" id="ARBA00004924"/>
    </source>
</evidence>
<keyword evidence="6" id="KW-0285">Flavoprotein</keyword>
<comment type="pathway">
    <text evidence="2">Siderophore biosynthesis.</text>
</comment>
<dbReference type="PANTHER" id="PTHR42877:SF7">
    <property type="entry name" value="FLAVIN-BINDING MONOOXYGENASE-RELATED"/>
    <property type="match status" value="1"/>
</dbReference>
<dbReference type="PANTHER" id="PTHR42877">
    <property type="entry name" value="L-ORNITHINE N(5)-MONOOXYGENASE-RELATED"/>
    <property type="match status" value="1"/>
</dbReference>
<dbReference type="Pfam" id="PF13450">
    <property type="entry name" value="NAD_binding_8"/>
    <property type="match status" value="1"/>
</dbReference>
<dbReference type="InterPro" id="IPR051209">
    <property type="entry name" value="FAD-bind_Monooxygenase_sf"/>
</dbReference>
<evidence type="ECO:0000256" key="3">
    <source>
        <dbReference type="ARBA" id="ARBA00007588"/>
    </source>
</evidence>
<dbReference type="Proteomes" id="UP000799779">
    <property type="component" value="Unassembled WGS sequence"/>
</dbReference>
<feature type="region of interest" description="Disordered" evidence="12">
    <location>
        <begin position="657"/>
        <end position="676"/>
    </location>
</feature>
<evidence type="ECO:0000256" key="9">
    <source>
        <dbReference type="ARBA" id="ARBA00023002"/>
    </source>
</evidence>
<evidence type="ECO:0000256" key="12">
    <source>
        <dbReference type="SAM" id="MobiDB-lite"/>
    </source>
</evidence>
<evidence type="ECO:0000256" key="6">
    <source>
        <dbReference type="ARBA" id="ARBA00022630"/>
    </source>
</evidence>
<evidence type="ECO:0000256" key="8">
    <source>
        <dbReference type="ARBA" id="ARBA00022857"/>
    </source>
</evidence>